<dbReference type="AlphaFoldDB" id="A0A4V5PTM0"/>
<comment type="caution">
    <text evidence="1">The sequence shown here is derived from an EMBL/GenBank/DDBJ whole genome shotgun (WGS) entry which is preliminary data.</text>
</comment>
<dbReference type="OrthoDB" id="558513at2"/>
<dbReference type="Proteomes" id="UP000309138">
    <property type="component" value="Unassembled WGS sequence"/>
</dbReference>
<gene>
    <name evidence="1" type="ORF">FBR43_07115</name>
</gene>
<accession>A0A4V5PTM0</accession>
<evidence type="ECO:0000313" key="2">
    <source>
        <dbReference type="Proteomes" id="UP000309138"/>
    </source>
</evidence>
<proteinExistence type="predicted"/>
<reference evidence="1 2" key="1">
    <citation type="submission" date="2019-04" db="EMBL/GenBank/DDBJ databases">
        <authorList>
            <person name="Yang Y."/>
            <person name="Wei D."/>
        </authorList>
    </citation>
    <scope>NUCLEOTIDE SEQUENCE [LARGE SCALE GENOMIC DNA]</scope>
    <source>
        <strain evidence="1 2">L-1-4w-11</strain>
    </source>
</reference>
<dbReference type="InterPro" id="IPR011856">
    <property type="entry name" value="tRNA_endonuc-like_dom_sf"/>
</dbReference>
<dbReference type="RefSeq" id="WP_136942501.1">
    <property type="nucleotide sequence ID" value="NZ_SWKR01000002.1"/>
</dbReference>
<evidence type="ECO:0008006" key="3">
    <source>
        <dbReference type="Google" id="ProtNLM"/>
    </source>
</evidence>
<protein>
    <recommendedName>
        <fullName evidence="3">VRR-NUC domain-containing protein</fullName>
    </recommendedName>
</protein>
<dbReference type="EMBL" id="SWKR01000002">
    <property type="protein sequence ID" value="TKD50558.1"/>
    <property type="molecule type" value="Genomic_DNA"/>
</dbReference>
<organism evidence="1 2">
    <name type="scientific">Sphingomonas baiyangensis</name>
    <dbReference type="NCBI Taxonomy" id="2572576"/>
    <lineage>
        <taxon>Bacteria</taxon>
        <taxon>Pseudomonadati</taxon>
        <taxon>Pseudomonadota</taxon>
        <taxon>Alphaproteobacteria</taxon>
        <taxon>Sphingomonadales</taxon>
        <taxon>Sphingomonadaceae</taxon>
        <taxon>Sphingomonas</taxon>
    </lineage>
</organism>
<keyword evidence="2" id="KW-1185">Reference proteome</keyword>
<evidence type="ECO:0000313" key="1">
    <source>
        <dbReference type="EMBL" id="TKD50558.1"/>
    </source>
</evidence>
<dbReference type="GO" id="GO:0003676">
    <property type="term" value="F:nucleic acid binding"/>
    <property type="evidence" value="ECO:0007669"/>
    <property type="project" value="InterPro"/>
</dbReference>
<name>A0A4V5PTM0_9SPHN</name>
<dbReference type="Gene3D" id="3.40.1350.10">
    <property type="match status" value="1"/>
</dbReference>
<sequence>MTDRSESAILKAALCDVSREPGVMAWRNNTGMAWQGQRMLTRPGQSLTIRKGMVVLVDARPITFGLAGSADILGVHEGRAFALEAKTRVGRQSEQQQKFQAAFERAGGLYGLFRSEDEALRILRGG</sequence>